<feature type="domain" description="Ribosomal RNA adenine methylase transferase N-terminal" evidence="9">
    <location>
        <begin position="20"/>
        <end position="188"/>
    </location>
</feature>
<dbReference type="InterPro" id="IPR020596">
    <property type="entry name" value="rRNA_Ade_Mease_Trfase_CS"/>
</dbReference>
<feature type="binding site" evidence="7 8">
    <location>
        <position position="103"/>
    </location>
    <ligand>
        <name>S-adenosyl-L-methionine</name>
        <dbReference type="ChEBI" id="CHEBI:59789"/>
    </ligand>
</feature>
<dbReference type="PANTHER" id="PTHR11727:SF7">
    <property type="entry name" value="DIMETHYLADENOSINE TRANSFERASE-RELATED"/>
    <property type="match status" value="1"/>
</dbReference>
<comment type="similarity">
    <text evidence="7">Belongs to the class I-like SAM-binding methyltransferase superfamily. rRNA adenine N(6)-methyltransferase family. RsmA subfamily.</text>
</comment>
<dbReference type="PROSITE" id="PS51689">
    <property type="entry name" value="SAM_RNA_A_N6_MT"/>
    <property type="match status" value="1"/>
</dbReference>
<keyword evidence="3 7" id="KW-0489">Methyltransferase</keyword>
<dbReference type="SUPFAM" id="SSF53335">
    <property type="entry name" value="S-adenosyl-L-methionine-dependent methyltransferases"/>
    <property type="match status" value="1"/>
</dbReference>
<evidence type="ECO:0000259" key="9">
    <source>
        <dbReference type="SMART" id="SM00650"/>
    </source>
</evidence>
<dbReference type="Pfam" id="PF00398">
    <property type="entry name" value="RrnaAD"/>
    <property type="match status" value="1"/>
</dbReference>
<name>A0A7V0T799_UNCW3</name>
<proteinExistence type="inferred from homology"/>
<comment type="subcellular location">
    <subcellularLocation>
        <location evidence="7">Cytoplasm</location>
    </subcellularLocation>
</comment>
<comment type="function">
    <text evidence="7">Specifically dimethylates two adjacent adenosines (A1518 and A1519) in the loop of a conserved hairpin near the 3'-end of 16S rRNA in the 30S particle. May play a critical role in biogenesis of 30S subunits.</text>
</comment>
<dbReference type="InterPro" id="IPR023165">
    <property type="entry name" value="rRNA_Ade_diMease-like_C"/>
</dbReference>
<dbReference type="Proteomes" id="UP000885672">
    <property type="component" value="Unassembled WGS sequence"/>
</dbReference>
<comment type="caution">
    <text evidence="10">The sequence shown here is derived from an EMBL/GenBank/DDBJ whole genome shotgun (WGS) entry which is preliminary data.</text>
</comment>
<dbReference type="NCBIfam" id="TIGR00755">
    <property type="entry name" value="ksgA"/>
    <property type="match status" value="1"/>
</dbReference>
<dbReference type="EMBL" id="DSBX01000360">
    <property type="protein sequence ID" value="HDR00483.1"/>
    <property type="molecule type" value="Genomic_DNA"/>
</dbReference>
<dbReference type="CDD" id="cd02440">
    <property type="entry name" value="AdoMet_MTases"/>
    <property type="match status" value="1"/>
</dbReference>
<evidence type="ECO:0000256" key="4">
    <source>
        <dbReference type="ARBA" id="ARBA00022679"/>
    </source>
</evidence>
<dbReference type="InterPro" id="IPR001737">
    <property type="entry name" value="KsgA/Erm"/>
</dbReference>
<keyword evidence="2 7" id="KW-0698">rRNA processing</keyword>
<dbReference type="PANTHER" id="PTHR11727">
    <property type="entry name" value="DIMETHYLADENOSINE TRANSFERASE"/>
    <property type="match status" value="1"/>
</dbReference>
<dbReference type="GO" id="GO:0003723">
    <property type="term" value="F:RNA binding"/>
    <property type="evidence" value="ECO:0007669"/>
    <property type="project" value="UniProtKB-UniRule"/>
</dbReference>
<gene>
    <name evidence="7 10" type="primary">rsmA</name>
    <name evidence="7" type="synonym">ksgA</name>
    <name evidence="10" type="ORF">ENN51_09415</name>
</gene>
<evidence type="ECO:0000256" key="3">
    <source>
        <dbReference type="ARBA" id="ARBA00022603"/>
    </source>
</evidence>
<feature type="binding site" evidence="7 8">
    <location>
        <position position="61"/>
    </location>
    <ligand>
        <name>S-adenosyl-L-methionine</name>
        <dbReference type="ChEBI" id="CHEBI:59789"/>
    </ligand>
</feature>
<evidence type="ECO:0000256" key="7">
    <source>
        <dbReference type="HAMAP-Rule" id="MF_00607"/>
    </source>
</evidence>
<dbReference type="InterPro" id="IPR020598">
    <property type="entry name" value="rRNA_Ade_methylase_Trfase_N"/>
</dbReference>
<dbReference type="PROSITE" id="PS01131">
    <property type="entry name" value="RRNA_A_DIMETH"/>
    <property type="match status" value="1"/>
</dbReference>
<evidence type="ECO:0000256" key="1">
    <source>
        <dbReference type="ARBA" id="ARBA00022490"/>
    </source>
</evidence>
<feature type="binding site" evidence="7 8">
    <location>
        <position position="86"/>
    </location>
    <ligand>
        <name>S-adenosyl-L-methionine</name>
        <dbReference type="ChEBI" id="CHEBI:59789"/>
    </ligand>
</feature>
<reference evidence="10" key="1">
    <citation type="journal article" date="2020" name="mSystems">
        <title>Genome- and Community-Level Interaction Insights into Carbon Utilization and Element Cycling Functions of Hydrothermarchaeota in Hydrothermal Sediment.</title>
        <authorList>
            <person name="Zhou Z."/>
            <person name="Liu Y."/>
            <person name="Xu W."/>
            <person name="Pan J."/>
            <person name="Luo Z.H."/>
            <person name="Li M."/>
        </authorList>
    </citation>
    <scope>NUCLEOTIDE SEQUENCE [LARGE SCALE GENOMIC DNA]</scope>
    <source>
        <strain evidence="10">SpSt-1182</strain>
    </source>
</reference>
<dbReference type="Gene3D" id="3.40.50.150">
    <property type="entry name" value="Vaccinia Virus protein VP39"/>
    <property type="match status" value="1"/>
</dbReference>
<comment type="caution">
    <text evidence="7 8">Lacks conserved residue(s) required for the propagation of feature annotation.</text>
</comment>
<evidence type="ECO:0000313" key="10">
    <source>
        <dbReference type="EMBL" id="HDR00483.1"/>
    </source>
</evidence>
<keyword evidence="6 7" id="KW-0694">RNA-binding</keyword>
<feature type="binding site" evidence="7 8">
    <location>
        <position position="15"/>
    </location>
    <ligand>
        <name>S-adenosyl-L-methionine</name>
        <dbReference type="ChEBI" id="CHEBI:59789"/>
    </ligand>
</feature>
<keyword evidence="1 7" id="KW-0963">Cytoplasm</keyword>
<sequence length="263" mass="28989">MRRFSPHKALGQSFLVHAPTAEALVNALEPGGDDTVLEIGPGRGALTRLLVGRAGRVVAVELDPRLADRLLAELGAEPGFRLIIADFLTWRPDFERPVKVIGNLPYSVSSPMLFRLLDDFTGWTTAVLTTQREFARRVLGGPGSKDYSAMSVFCERWCRREKLLSIPGRYFRPRPDVVSTSFRLVRRERPLFPVEDEAFFRRLVRAAFAQRRKTLANNIVAGFGVTRAVAEAALAQAGIDAGCRAEAVPAERFSALAGVLGRV</sequence>
<dbReference type="GO" id="GO:0052908">
    <property type="term" value="F:16S rRNA (adenine(1518)-N(6)/adenine(1519)-N(6))-dimethyltransferase activity"/>
    <property type="evidence" value="ECO:0007669"/>
    <property type="project" value="UniProtKB-EC"/>
</dbReference>
<evidence type="ECO:0000256" key="2">
    <source>
        <dbReference type="ARBA" id="ARBA00022552"/>
    </source>
</evidence>
<feature type="binding site" evidence="7 8">
    <location>
        <position position="40"/>
    </location>
    <ligand>
        <name>S-adenosyl-L-methionine</name>
        <dbReference type="ChEBI" id="CHEBI:59789"/>
    </ligand>
</feature>
<keyword evidence="4 7" id="KW-0808">Transferase</keyword>
<protein>
    <recommendedName>
        <fullName evidence="7">Ribosomal RNA small subunit methyltransferase A</fullName>
        <ecNumber evidence="7">2.1.1.182</ecNumber>
    </recommendedName>
    <alternativeName>
        <fullName evidence="7">16S rRNA (adenine(1518)-N(6)/adenine(1519)-N(6))-dimethyltransferase</fullName>
    </alternativeName>
    <alternativeName>
        <fullName evidence="7">16S rRNA dimethyladenosine transferase</fullName>
    </alternativeName>
    <alternativeName>
        <fullName evidence="7">16S rRNA dimethylase</fullName>
    </alternativeName>
    <alternativeName>
        <fullName evidence="7">S-adenosylmethionine-6-N', N'-adenosyl(rRNA) dimethyltransferase</fullName>
    </alternativeName>
</protein>
<dbReference type="SMART" id="SM00650">
    <property type="entry name" value="rADc"/>
    <property type="match status" value="1"/>
</dbReference>
<dbReference type="Gene3D" id="1.10.8.100">
    <property type="entry name" value="Ribosomal RNA adenine dimethylase-like, domain 2"/>
    <property type="match status" value="1"/>
</dbReference>
<keyword evidence="5 7" id="KW-0949">S-adenosyl-L-methionine</keyword>
<dbReference type="EC" id="2.1.1.182" evidence="7"/>
<accession>A0A7V0T799</accession>
<dbReference type="HAMAP" id="MF_00607">
    <property type="entry name" value="16SrRNA_methyltr_A"/>
    <property type="match status" value="1"/>
</dbReference>
<evidence type="ECO:0000256" key="5">
    <source>
        <dbReference type="ARBA" id="ARBA00022691"/>
    </source>
</evidence>
<organism evidence="10">
    <name type="scientific">candidate division WOR-3 bacterium</name>
    <dbReference type="NCBI Taxonomy" id="2052148"/>
    <lineage>
        <taxon>Bacteria</taxon>
        <taxon>Bacteria division WOR-3</taxon>
    </lineage>
</organism>
<evidence type="ECO:0000256" key="8">
    <source>
        <dbReference type="PROSITE-ProRule" id="PRU01026"/>
    </source>
</evidence>
<dbReference type="InterPro" id="IPR011530">
    <property type="entry name" value="rRNA_adenine_dimethylase"/>
</dbReference>
<dbReference type="AlphaFoldDB" id="A0A7V0T799"/>
<comment type="catalytic activity">
    <reaction evidence="7">
        <text>adenosine(1518)/adenosine(1519) in 16S rRNA + 4 S-adenosyl-L-methionine = N(6)-dimethyladenosine(1518)/N(6)-dimethyladenosine(1519) in 16S rRNA + 4 S-adenosyl-L-homocysteine + 4 H(+)</text>
        <dbReference type="Rhea" id="RHEA:19609"/>
        <dbReference type="Rhea" id="RHEA-COMP:10232"/>
        <dbReference type="Rhea" id="RHEA-COMP:10233"/>
        <dbReference type="ChEBI" id="CHEBI:15378"/>
        <dbReference type="ChEBI" id="CHEBI:57856"/>
        <dbReference type="ChEBI" id="CHEBI:59789"/>
        <dbReference type="ChEBI" id="CHEBI:74411"/>
        <dbReference type="ChEBI" id="CHEBI:74493"/>
        <dbReference type="EC" id="2.1.1.182"/>
    </reaction>
</comment>
<evidence type="ECO:0000256" key="6">
    <source>
        <dbReference type="ARBA" id="ARBA00022884"/>
    </source>
</evidence>
<dbReference type="InterPro" id="IPR029063">
    <property type="entry name" value="SAM-dependent_MTases_sf"/>
</dbReference>
<dbReference type="GO" id="GO:0005829">
    <property type="term" value="C:cytosol"/>
    <property type="evidence" value="ECO:0007669"/>
    <property type="project" value="TreeGrafter"/>
</dbReference>